<evidence type="ECO:0000256" key="1">
    <source>
        <dbReference type="ARBA" id="ARBA00022801"/>
    </source>
</evidence>
<proteinExistence type="predicted"/>
<evidence type="ECO:0000259" key="2">
    <source>
        <dbReference type="Pfam" id="PF00795"/>
    </source>
</evidence>
<dbReference type="RefSeq" id="WP_076429540.1">
    <property type="nucleotide sequence ID" value="NZ_FTMP01000013.1"/>
</dbReference>
<dbReference type="Pfam" id="PF00795">
    <property type="entry name" value="CN_hydrolase"/>
    <property type="match status" value="1"/>
</dbReference>
<dbReference type="AlphaFoldDB" id="A0A1N6XLV5"/>
<dbReference type="Proteomes" id="UP000185841">
    <property type="component" value="Unassembled WGS sequence"/>
</dbReference>
<dbReference type="SUPFAM" id="SSF56317">
    <property type="entry name" value="Carbon-nitrogen hydrolase"/>
    <property type="match status" value="1"/>
</dbReference>
<dbReference type="PANTHER" id="PTHR43674">
    <property type="entry name" value="NITRILASE C965.09-RELATED"/>
    <property type="match status" value="1"/>
</dbReference>
<keyword evidence="1 3" id="KW-0378">Hydrolase</keyword>
<dbReference type="PANTHER" id="PTHR43674:SF13">
    <property type="entry name" value="CN HYDROLASE DOMAIN-CONTAINING PROTEIN"/>
    <property type="match status" value="1"/>
</dbReference>
<evidence type="ECO:0000313" key="4">
    <source>
        <dbReference type="Proteomes" id="UP000185841"/>
    </source>
</evidence>
<dbReference type="EMBL" id="FTMP01000013">
    <property type="protein sequence ID" value="SIR03328.1"/>
    <property type="molecule type" value="Genomic_DNA"/>
</dbReference>
<reference evidence="3 4" key="1">
    <citation type="submission" date="2017-01" db="EMBL/GenBank/DDBJ databases">
        <authorList>
            <person name="Mah S.A."/>
            <person name="Swanson W.J."/>
            <person name="Moy G.W."/>
            <person name="Vacquier V.D."/>
        </authorList>
    </citation>
    <scope>NUCLEOTIDE SEQUENCE [LARGE SCALE GENOMIC DNA]</scope>
    <source>
        <strain evidence="3 4">RU36E</strain>
    </source>
</reference>
<organism evidence="3 4">
    <name type="scientific">Aquipseudomonas alcaligenes</name>
    <name type="common">Pseudomonas alcaligenes</name>
    <dbReference type="NCBI Taxonomy" id="43263"/>
    <lineage>
        <taxon>Bacteria</taxon>
        <taxon>Pseudomonadati</taxon>
        <taxon>Pseudomonadota</taxon>
        <taxon>Gammaproteobacteria</taxon>
        <taxon>Pseudomonadales</taxon>
        <taxon>Pseudomonadaceae</taxon>
        <taxon>Aquipseudomonas</taxon>
    </lineage>
</organism>
<gene>
    <name evidence="3" type="ORF">SAMN05878282_11358</name>
</gene>
<evidence type="ECO:0000313" key="3">
    <source>
        <dbReference type="EMBL" id="SIR03328.1"/>
    </source>
</evidence>
<dbReference type="Gene3D" id="3.60.110.10">
    <property type="entry name" value="Carbon-nitrogen hydrolase"/>
    <property type="match status" value="1"/>
</dbReference>
<sequence length="371" mass="40318">MLTLLRRSLLALLVIALIAYAAWIQWRPTSFFLSDLRSSLAFSQGQDSGRGNLLGIQPELQSADYRSALHLHRKLSAYLDQARQQGLLNPKTVVVLPEHIGTWLVAVGEKREVFAARDLAEARIWLGLSHPLELLRALFANQGTARFSDALLRMKARQMADDYQSLFGGLAETYGVTIVAGSIVLPEPSVVDGVLQVGDGPLYNVSLVFGSDGLPLGQPQRKVLPHREEDSFTAAASDRDLQVVSTPAGRLGVLIGTDSWRAESYAPLIAQQVELLAVPAYLPGNGHWNEVWSGTPSDLRSRANPLSEGQAWLHHSLPMQLAPSGARAGMAVFLRGQLWNLGSDGRSLAVTPAGTQLVDEAPGARLFNLWL</sequence>
<dbReference type="InterPro" id="IPR050345">
    <property type="entry name" value="Aliph_Amidase/BUP"/>
</dbReference>
<dbReference type="InterPro" id="IPR003010">
    <property type="entry name" value="C-N_Hydrolase"/>
</dbReference>
<name>A0A1N6XLV5_AQUAC</name>
<dbReference type="InterPro" id="IPR036526">
    <property type="entry name" value="C-N_Hydrolase_sf"/>
</dbReference>
<dbReference type="GO" id="GO:0016811">
    <property type="term" value="F:hydrolase activity, acting on carbon-nitrogen (but not peptide) bonds, in linear amides"/>
    <property type="evidence" value="ECO:0007669"/>
    <property type="project" value="TreeGrafter"/>
</dbReference>
<accession>A0A1N6XLV5</accession>
<dbReference type="CDD" id="cd07197">
    <property type="entry name" value="nitrilase"/>
    <property type="match status" value="1"/>
</dbReference>
<protein>
    <submittedName>
        <fullName evidence="3">Carbon-nitrogen hydrolase</fullName>
    </submittedName>
</protein>
<feature type="domain" description="CN hydrolase" evidence="2">
    <location>
        <begin position="166"/>
        <end position="283"/>
    </location>
</feature>